<dbReference type="SUPFAM" id="SSF50978">
    <property type="entry name" value="WD40 repeat-like"/>
    <property type="match status" value="1"/>
</dbReference>
<dbReference type="GO" id="GO:0043161">
    <property type="term" value="P:proteasome-mediated ubiquitin-dependent protein catabolic process"/>
    <property type="evidence" value="ECO:0007669"/>
    <property type="project" value="TreeGrafter"/>
</dbReference>
<dbReference type="FunFam" id="2.130.10.10:FF:000236">
    <property type="entry name" value="Polyubiquitin binding protein (Doa1/Ufd3)"/>
    <property type="match status" value="1"/>
</dbReference>
<evidence type="ECO:0000259" key="8">
    <source>
        <dbReference type="PROSITE" id="PS51396"/>
    </source>
</evidence>
<feature type="domain" description="PUL" evidence="8">
    <location>
        <begin position="502"/>
        <end position="815"/>
    </location>
</feature>
<evidence type="ECO:0000256" key="4">
    <source>
        <dbReference type="ARBA" id="ARBA00022737"/>
    </source>
</evidence>
<feature type="region of interest" description="Disordered" evidence="6">
    <location>
        <begin position="462"/>
        <end position="501"/>
    </location>
</feature>
<dbReference type="InterPro" id="IPR015155">
    <property type="entry name" value="PFU"/>
</dbReference>
<dbReference type="Pfam" id="PF09070">
    <property type="entry name" value="PFU"/>
    <property type="match status" value="1"/>
</dbReference>
<dbReference type="InterPro" id="IPR011989">
    <property type="entry name" value="ARM-like"/>
</dbReference>
<comment type="subcellular location">
    <subcellularLocation>
        <location evidence="1">Cytoplasm</location>
    </subcellularLocation>
</comment>
<sequence>MGEYKLSASLEGHEDDVRAVAFPDPSFVVSASRDATVRLWRSDGGSPPTYDGTVSSTGTSFVNSVAYAPPSTDFPDGLIVSGGKDTIIDVRSPKKTSHDSADALLLGHSGNVCALDVSDDGKTIVSGAWDAEARVWEVGKWGQSTVLKGHGGSVWAVLMYDRETIITGCADKLIRIFHIVGKQLSEIRGSPDVVRALCKLPDSHPSGAQFASAGNDAIIRLWTIQGKEVAQLHGHESFIYALATLPTGEIASSSEDRTVRIWKGAECVQTITHPAISVWSVSVCSQTGDIATGASDRIARVFTRDEQRHASPEAIAAFEESVKASAIPQQSLGEGQQINKEQLPGPEFLTNKSGTKDGQIQLIRDPNGSVSAHQWSVTTQEWLSVGTVVDAAGSSGRKVTYKGQDYDYVFDVDIEDGKPPLKLPFNLSQNPYDAARKFIEDNELPISYIDQTAQFIVTNTQGATLGQQQPAGGPDPWGSDRRYRPGDSSQSTAPAPAPEPKKLIPQKDYLLITTANLTLIKKKILEFNSAFSDPEMTLSPSELGSLDTLIETLAKCQLSPSNPPAIPAPGAEIPLRLAATWPPQNRLPVLDLLRILTAFSPATAQAAPAPSRTLIDFLADSSSPAAVFTPDAPTNNSMLAFRALANLFGTAAGRRLAAHAFESIEKVIRAFVDPSEEVDPASRAEIRVKMQNKNLTTAMATLLLNLAVELNHTQPESADADGDDSMTGGELEHESSRADRAVTLLDLLVRFVPAVKGTDVEGLYRGLVAVGTLLLDGGSDLIEAAKEVFDVEGVMESVVGKEQRINIVVKEIQGIVKGT</sequence>
<feature type="domain" description="PFU" evidence="7">
    <location>
        <begin position="374"/>
        <end position="470"/>
    </location>
</feature>
<dbReference type="Proteomes" id="UP000504638">
    <property type="component" value="Unplaced"/>
</dbReference>
<reference evidence="11" key="2">
    <citation type="submission" date="2020-04" db="EMBL/GenBank/DDBJ databases">
        <authorList>
            <consortium name="NCBI Genome Project"/>
        </authorList>
    </citation>
    <scope>NUCLEOTIDE SEQUENCE</scope>
    <source>
        <strain evidence="11">CBS 781.70</strain>
    </source>
</reference>
<evidence type="ECO:0000313" key="10">
    <source>
        <dbReference type="Proteomes" id="UP000504638"/>
    </source>
</evidence>
<keyword evidence="3 5" id="KW-0853">WD repeat</keyword>
<evidence type="ECO:0000256" key="2">
    <source>
        <dbReference type="ARBA" id="ARBA00022490"/>
    </source>
</evidence>
<gene>
    <name evidence="9 11" type="ORF">P152DRAFT_445869</name>
</gene>
<dbReference type="InterPro" id="IPR038122">
    <property type="entry name" value="PFU_sf"/>
</dbReference>
<organism evidence="9">
    <name type="scientific">Eremomyces bilateralis CBS 781.70</name>
    <dbReference type="NCBI Taxonomy" id="1392243"/>
    <lineage>
        <taxon>Eukaryota</taxon>
        <taxon>Fungi</taxon>
        <taxon>Dikarya</taxon>
        <taxon>Ascomycota</taxon>
        <taxon>Pezizomycotina</taxon>
        <taxon>Dothideomycetes</taxon>
        <taxon>Dothideomycetes incertae sedis</taxon>
        <taxon>Eremomycetales</taxon>
        <taxon>Eremomycetaceae</taxon>
        <taxon>Eremomyces</taxon>
    </lineage>
</organism>
<dbReference type="GO" id="GO:0043130">
    <property type="term" value="F:ubiquitin binding"/>
    <property type="evidence" value="ECO:0007669"/>
    <property type="project" value="TreeGrafter"/>
</dbReference>
<dbReference type="PROSITE" id="PS51396">
    <property type="entry name" value="PUL"/>
    <property type="match status" value="1"/>
</dbReference>
<dbReference type="PROSITE" id="PS50294">
    <property type="entry name" value="WD_REPEATS_REGION"/>
    <property type="match status" value="3"/>
</dbReference>
<keyword evidence="2" id="KW-0963">Cytoplasm</keyword>
<proteinExistence type="predicted"/>
<keyword evidence="4" id="KW-0677">Repeat</keyword>
<feature type="repeat" description="WD" evidence="5">
    <location>
        <begin position="10"/>
        <end position="40"/>
    </location>
</feature>
<protein>
    <submittedName>
        <fullName evidence="9 11">Polyubiquitin binding protein</fullName>
    </submittedName>
</protein>
<dbReference type="SMART" id="SM00320">
    <property type="entry name" value="WD40"/>
    <property type="match status" value="6"/>
</dbReference>
<evidence type="ECO:0000259" key="7">
    <source>
        <dbReference type="PROSITE" id="PS51394"/>
    </source>
</evidence>
<dbReference type="InterPro" id="IPR001680">
    <property type="entry name" value="WD40_rpt"/>
</dbReference>
<dbReference type="PROSITE" id="PS51394">
    <property type="entry name" value="PFU"/>
    <property type="match status" value="1"/>
</dbReference>
<dbReference type="RefSeq" id="XP_033537817.1">
    <property type="nucleotide sequence ID" value="XM_033677880.1"/>
</dbReference>
<dbReference type="InterPro" id="IPR015943">
    <property type="entry name" value="WD40/YVTN_repeat-like_dom_sf"/>
</dbReference>
<feature type="region of interest" description="Disordered" evidence="6">
    <location>
        <begin position="715"/>
        <end position="735"/>
    </location>
</feature>
<dbReference type="GO" id="GO:0010992">
    <property type="term" value="P:ubiquitin recycling"/>
    <property type="evidence" value="ECO:0007669"/>
    <property type="project" value="TreeGrafter"/>
</dbReference>
<dbReference type="GeneID" id="54418450"/>
<dbReference type="Gene3D" id="1.25.10.10">
    <property type="entry name" value="Leucine-rich Repeat Variant"/>
    <property type="match status" value="1"/>
</dbReference>
<reference evidence="11" key="3">
    <citation type="submission" date="2025-04" db="UniProtKB">
        <authorList>
            <consortium name="RefSeq"/>
        </authorList>
    </citation>
    <scope>IDENTIFICATION</scope>
    <source>
        <strain evidence="11">CBS 781.70</strain>
    </source>
</reference>
<dbReference type="GO" id="GO:0005737">
    <property type="term" value="C:cytoplasm"/>
    <property type="evidence" value="ECO:0007669"/>
    <property type="project" value="UniProtKB-SubCell"/>
</dbReference>
<dbReference type="InterPro" id="IPR013535">
    <property type="entry name" value="PUL_dom"/>
</dbReference>
<dbReference type="OrthoDB" id="10265988at2759"/>
<dbReference type="InterPro" id="IPR036322">
    <property type="entry name" value="WD40_repeat_dom_sf"/>
</dbReference>
<dbReference type="GO" id="GO:0005634">
    <property type="term" value="C:nucleus"/>
    <property type="evidence" value="ECO:0007669"/>
    <property type="project" value="TreeGrafter"/>
</dbReference>
<dbReference type="EMBL" id="ML975150">
    <property type="protein sequence ID" value="KAF1816186.1"/>
    <property type="molecule type" value="Genomic_DNA"/>
</dbReference>
<dbReference type="InterPro" id="IPR019775">
    <property type="entry name" value="WD40_repeat_CS"/>
</dbReference>
<reference evidence="9 11" key="1">
    <citation type="submission" date="2020-01" db="EMBL/GenBank/DDBJ databases">
        <authorList>
            <consortium name="DOE Joint Genome Institute"/>
            <person name="Haridas S."/>
            <person name="Albert R."/>
            <person name="Binder M."/>
            <person name="Bloem J."/>
            <person name="Labutti K."/>
            <person name="Salamov A."/>
            <person name="Andreopoulos B."/>
            <person name="Baker S.E."/>
            <person name="Barry K."/>
            <person name="Bills G."/>
            <person name="Bluhm B.H."/>
            <person name="Cannon C."/>
            <person name="Castanera R."/>
            <person name="Culley D.E."/>
            <person name="Daum C."/>
            <person name="Ezra D."/>
            <person name="Gonzalez J.B."/>
            <person name="Henrissat B."/>
            <person name="Kuo A."/>
            <person name="Liang C."/>
            <person name="Lipzen A."/>
            <person name="Lutzoni F."/>
            <person name="Magnuson J."/>
            <person name="Mondo S."/>
            <person name="Nolan M."/>
            <person name="Ohm R."/>
            <person name="Pangilinan J."/>
            <person name="Park H.-J."/>
            <person name="Ramirez L."/>
            <person name="Alfaro M."/>
            <person name="Sun H."/>
            <person name="Tritt A."/>
            <person name="Yoshinaga Y."/>
            <person name="Zwiers L.-H."/>
            <person name="Turgeon B.G."/>
            <person name="Goodwin S.B."/>
            <person name="Spatafora J.W."/>
            <person name="Crous P.W."/>
            <person name="Grigoriev I.V."/>
        </authorList>
    </citation>
    <scope>NUCLEOTIDE SEQUENCE</scope>
    <source>
        <strain evidence="9 11">CBS 781.70</strain>
    </source>
</reference>
<evidence type="ECO:0000313" key="9">
    <source>
        <dbReference type="EMBL" id="KAF1816186.1"/>
    </source>
</evidence>
<evidence type="ECO:0000256" key="5">
    <source>
        <dbReference type="PROSITE-ProRule" id="PRU00221"/>
    </source>
</evidence>
<name>A0A6G1GE56_9PEZI</name>
<evidence type="ECO:0000256" key="3">
    <source>
        <dbReference type="ARBA" id="ARBA00022574"/>
    </source>
</evidence>
<dbReference type="PANTHER" id="PTHR19849">
    <property type="entry name" value="PHOSPHOLIPASE A-2-ACTIVATING PROTEIN"/>
    <property type="match status" value="1"/>
</dbReference>
<evidence type="ECO:0000313" key="11">
    <source>
        <dbReference type="RefSeq" id="XP_033537817.1"/>
    </source>
</evidence>
<dbReference type="Gene3D" id="3.10.20.870">
    <property type="entry name" value="PFU (PLAA family ubiquitin binding), C-terminal domain"/>
    <property type="match status" value="1"/>
</dbReference>
<dbReference type="PROSITE" id="PS50082">
    <property type="entry name" value="WD_REPEATS_2"/>
    <property type="match status" value="3"/>
</dbReference>
<dbReference type="AlphaFoldDB" id="A0A6G1GE56"/>
<feature type="repeat" description="WD" evidence="5">
    <location>
        <begin position="105"/>
        <end position="138"/>
    </location>
</feature>
<dbReference type="PROSITE" id="PS00678">
    <property type="entry name" value="WD_REPEATS_1"/>
    <property type="match status" value="1"/>
</dbReference>
<dbReference type="CDD" id="cd00200">
    <property type="entry name" value="WD40"/>
    <property type="match status" value="1"/>
</dbReference>
<dbReference type="Pfam" id="PF08324">
    <property type="entry name" value="PUL"/>
    <property type="match status" value="1"/>
</dbReference>
<dbReference type="PANTHER" id="PTHR19849:SF0">
    <property type="entry name" value="PHOSPHOLIPASE A-2-ACTIVATING PROTEIN"/>
    <property type="match status" value="1"/>
</dbReference>
<dbReference type="FunFam" id="3.10.20.870:FF:000003">
    <property type="entry name" value="Polyubiquitin binding (Doa1 Ufd3) protein"/>
    <property type="match status" value="1"/>
</dbReference>
<accession>A0A6G1GE56</accession>
<evidence type="ECO:0000256" key="6">
    <source>
        <dbReference type="SAM" id="MobiDB-lite"/>
    </source>
</evidence>
<feature type="repeat" description="WD" evidence="5">
    <location>
        <begin position="232"/>
        <end position="263"/>
    </location>
</feature>
<dbReference type="Pfam" id="PF00400">
    <property type="entry name" value="WD40"/>
    <property type="match status" value="5"/>
</dbReference>
<dbReference type="Gene3D" id="2.130.10.10">
    <property type="entry name" value="YVTN repeat-like/Quinoprotein amine dehydrogenase"/>
    <property type="match status" value="1"/>
</dbReference>
<keyword evidence="10" id="KW-1185">Reference proteome</keyword>
<evidence type="ECO:0000256" key="1">
    <source>
        <dbReference type="ARBA" id="ARBA00004496"/>
    </source>
</evidence>